<dbReference type="Gene3D" id="2.170.130.10">
    <property type="entry name" value="TonB-dependent receptor, plug domain"/>
    <property type="match status" value="1"/>
</dbReference>
<name>A0A3B0X9D7_9ZZZZ</name>
<evidence type="ECO:0000256" key="2">
    <source>
        <dbReference type="ARBA" id="ARBA00022448"/>
    </source>
</evidence>
<dbReference type="SUPFAM" id="SSF56935">
    <property type="entry name" value="Porins"/>
    <property type="match status" value="1"/>
</dbReference>
<evidence type="ECO:0000256" key="5">
    <source>
        <dbReference type="ARBA" id="ARBA00023077"/>
    </source>
</evidence>
<evidence type="ECO:0000256" key="1">
    <source>
        <dbReference type="ARBA" id="ARBA00004571"/>
    </source>
</evidence>
<reference evidence="11" key="1">
    <citation type="submission" date="2018-06" db="EMBL/GenBank/DDBJ databases">
        <authorList>
            <person name="Zhirakovskaya E."/>
        </authorList>
    </citation>
    <scope>NUCLEOTIDE SEQUENCE</scope>
</reference>
<dbReference type="InterPro" id="IPR012910">
    <property type="entry name" value="Plug_dom"/>
</dbReference>
<proteinExistence type="predicted"/>
<dbReference type="InterPro" id="IPR036942">
    <property type="entry name" value="Beta-barrel_TonB_sf"/>
</dbReference>
<dbReference type="GO" id="GO:0015344">
    <property type="term" value="F:siderophore uptake transmembrane transporter activity"/>
    <property type="evidence" value="ECO:0007669"/>
    <property type="project" value="TreeGrafter"/>
</dbReference>
<evidence type="ECO:0000256" key="3">
    <source>
        <dbReference type="ARBA" id="ARBA00022692"/>
    </source>
</evidence>
<keyword evidence="5" id="KW-0798">TonB box</keyword>
<protein>
    <recommendedName>
        <fullName evidence="12">TonB-dependent receptor</fullName>
    </recommendedName>
</protein>
<dbReference type="InterPro" id="IPR039426">
    <property type="entry name" value="TonB-dep_rcpt-like"/>
</dbReference>
<dbReference type="Pfam" id="PF07715">
    <property type="entry name" value="Plug"/>
    <property type="match status" value="1"/>
</dbReference>
<gene>
    <name evidence="11" type="ORF">MNBD_GAMMA11-2919</name>
</gene>
<keyword evidence="4" id="KW-0732">Signal</keyword>
<keyword evidence="3" id="KW-0812">Transmembrane</keyword>
<dbReference type="Gene3D" id="2.40.170.20">
    <property type="entry name" value="TonB-dependent receptor, beta-barrel domain"/>
    <property type="match status" value="1"/>
</dbReference>
<dbReference type="InterPro" id="IPR000531">
    <property type="entry name" value="Beta-barrel_TonB"/>
</dbReference>
<evidence type="ECO:0000313" key="11">
    <source>
        <dbReference type="EMBL" id="VAW59537.1"/>
    </source>
</evidence>
<evidence type="ECO:0000256" key="4">
    <source>
        <dbReference type="ARBA" id="ARBA00022729"/>
    </source>
</evidence>
<evidence type="ECO:0000259" key="9">
    <source>
        <dbReference type="Pfam" id="PF00593"/>
    </source>
</evidence>
<dbReference type="PANTHER" id="PTHR30069:SF29">
    <property type="entry name" value="HEMOGLOBIN AND HEMOGLOBIN-HAPTOGLOBIN-BINDING PROTEIN 1-RELATED"/>
    <property type="match status" value="1"/>
</dbReference>
<evidence type="ECO:0008006" key="12">
    <source>
        <dbReference type="Google" id="ProtNLM"/>
    </source>
</evidence>
<dbReference type="GO" id="GO:0044718">
    <property type="term" value="P:siderophore transmembrane transport"/>
    <property type="evidence" value="ECO:0007669"/>
    <property type="project" value="TreeGrafter"/>
</dbReference>
<evidence type="ECO:0000259" key="10">
    <source>
        <dbReference type="Pfam" id="PF07715"/>
    </source>
</evidence>
<keyword evidence="2" id="KW-0813">Transport</keyword>
<evidence type="ECO:0000256" key="7">
    <source>
        <dbReference type="ARBA" id="ARBA00023170"/>
    </source>
</evidence>
<evidence type="ECO:0000256" key="6">
    <source>
        <dbReference type="ARBA" id="ARBA00023136"/>
    </source>
</evidence>
<dbReference type="PANTHER" id="PTHR30069">
    <property type="entry name" value="TONB-DEPENDENT OUTER MEMBRANE RECEPTOR"/>
    <property type="match status" value="1"/>
</dbReference>
<feature type="domain" description="TonB-dependent receptor plug" evidence="10">
    <location>
        <begin position="69"/>
        <end position="177"/>
    </location>
</feature>
<evidence type="ECO:0000256" key="8">
    <source>
        <dbReference type="ARBA" id="ARBA00023237"/>
    </source>
</evidence>
<dbReference type="EMBL" id="UOFG01000087">
    <property type="protein sequence ID" value="VAW59537.1"/>
    <property type="molecule type" value="Genomic_DNA"/>
</dbReference>
<sequence length="734" mass="82770">MCHMKKHKKYKMYKPLSLPVFFLGISVHSPLVVASVAASDTEFESMLLLSLEDLMNTEVTTTSKFSEKITDSPANIYTFSASQLKQRGYRSVEDLLQALPGVHVQKYSTPGTYNTVTFRGVMGNNKFLILQDGVRLNSPAGERTAIGNNYPLYYARKVEVLMGPASVVYGADAFMGVINIITPGNDDEDSGEISLTSGTDEYGYGYANVHQSFENGSSINMGAQAYRSQTFQFAEDFPDLYNIAGKSYEFDAVREQQFYINYTINDNWKLGLNHSVHSSPSYFTARPGFSSFDTGATEKIRQTTAYGRFTTEFDNRLRSETLITLMNYEVDNSSYFNDNFTGNQPAYKYANSDRISVNQDFEYRLNNEHLLSGGLVYDFFDIIPKGADLPSPYNTSKGPGSQNFFYPNTTLPIVFFERQYNNKGAYIQDNWEIDHQLRLVVGLRFDSNSFYGDSTNPRASFIYKHNEKNLFKLLYSQAFLAPGPDQAFNSFGSFSGAQNGAGEWISTPFGFRVPNQAIRPEDIQTLEINYEHWFSKDTHLKVAPYYNHVDGVILRKDDPVADQAIPGADLQNTFKFDNVGKSETFGVDLSVNNQFHLDAWNVQNWGSISYVNGHLKDAGLKTDLPMVAKYKLTAGTTIAYRNIYLITPEFFWVDKTNSNQADPLDSSKKNTVPGRFIMNLNAEARVSAHFTIRLDINNLFDKTYVNAPFGNPFFTLNQAAQPGRLTTVSVNYRF</sequence>
<dbReference type="PROSITE" id="PS52016">
    <property type="entry name" value="TONB_DEPENDENT_REC_3"/>
    <property type="match status" value="1"/>
</dbReference>
<feature type="domain" description="TonB-dependent receptor-like beta-barrel" evidence="9">
    <location>
        <begin position="259"/>
        <end position="699"/>
    </location>
</feature>
<keyword evidence="8" id="KW-0998">Cell outer membrane</keyword>
<comment type="subcellular location">
    <subcellularLocation>
        <location evidence="1">Cell outer membrane</location>
        <topology evidence="1">Multi-pass membrane protein</topology>
    </subcellularLocation>
</comment>
<keyword evidence="6" id="KW-0472">Membrane</keyword>
<dbReference type="AlphaFoldDB" id="A0A3B0X9D7"/>
<organism evidence="11">
    <name type="scientific">hydrothermal vent metagenome</name>
    <dbReference type="NCBI Taxonomy" id="652676"/>
    <lineage>
        <taxon>unclassified sequences</taxon>
        <taxon>metagenomes</taxon>
        <taxon>ecological metagenomes</taxon>
    </lineage>
</organism>
<dbReference type="GO" id="GO:0009279">
    <property type="term" value="C:cell outer membrane"/>
    <property type="evidence" value="ECO:0007669"/>
    <property type="project" value="UniProtKB-SubCell"/>
</dbReference>
<accession>A0A3B0X9D7</accession>
<dbReference type="Pfam" id="PF00593">
    <property type="entry name" value="TonB_dep_Rec_b-barrel"/>
    <property type="match status" value="1"/>
</dbReference>
<dbReference type="InterPro" id="IPR037066">
    <property type="entry name" value="Plug_dom_sf"/>
</dbReference>
<keyword evidence="7" id="KW-0675">Receptor</keyword>